<dbReference type="OrthoDB" id="2085916at2"/>
<dbReference type="RefSeq" id="WP_073591218.1">
    <property type="nucleotide sequence ID" value="NZ_FRFD01000018.1"/>
</dbReference>
<proteinExistence type="predicted"/>
<dbReference type="EMBL" id="FRFD01000018">
    <property type="protein sequence ID" value="SHO54160.1"/>
    <property type="molecule type" value="Genomic_DNA"/>
</dbReference>
<name>A0A1M7YNF3_9FIRM</name>
<keyword evidence="2" id="KW-1185">Reference proteome</keyword>
<evidence type="ECO:0000313" key="1">
    <source>
        <dbReference type="EMBL" id="SHO54160.1"/>
    </source>
</evidence>
<organism evidence="1 2">
    <name type="scientific">Anaerocolumna xylanovorans DSM 12503</name>
    <dbReference type="NCBI Taxonomy" id="1121345"/>
    <lineage>
        <taxon>Bacteria</taxon>
        <taxon>Bacillati</taxon>
        <taxon>Bacillota</taxon>
        <taxon>Clostridia</taxon>
        <taxon>Lachnospirales</taxon>
        <taxon>Lachnospiraceae</taxon>
        <taxon>Anaerocolumna</taxon>
    </lineage>
</organism>
<gene>
    <name evidence="1" type="ORF">SAMN02745217_04615</name>
</gene>
<sequence>MHCNIYQIYEEPLDCEDWMDADFLSDSPLWGTVANHIDDVRDRGAVLQSFEKWLTEHGLGTLANEAFVLCEHGRNEYFSKRYPAFQKAVSALCNFTLLQFTDDFNELHDRIADLEKTVADKYDAYILWGMTELMPIDEFLRTAKTDNPYYIGGICSYQF</sequence>
<evidence type="ECO:0000313" key="2">
    <source>
        <dbReference type="Proteomes" id="UP000184612"/>
    </source>
</evidence>
<dbReference type="STRING" id="1121345.SAMN02745217_04615"/>
<protein>
    <submittedName>
        <fullName evidence="1">Uncharacterized protein</fullName>
    </submittedName>
</protein>
<accession>A0A1M7YNF3</accession>
<reference evidence="1 2" key="1">
    <citation type="submission" date="2016-12" db="EMBL/GenBank/DDBJ databases">
        <authorList>
            <person name="Song W.-J."/>
            <person name="Kurnit D.M."/>
        </authorList>
    </citation>
    <scope>NUCLEOTIDE SEQUENCE [LARGE SCALE GENOMIC DNA]</scope>
    <source>
        <strain evidence="1 2">DSM 12503</strain>
    </source>
</reference>
<dbReference type="Proteomes" id="UP000184612">
    <property type="component" value="Unassembled WGS sequence"/>
</dbReference>
<dbReference type="AlphaFoldDB" id="A0A1M7YNF3"/>